<reference evidence="3" key="1">
    <citation type="submission" date="2020-11" db="EMBL/GenBank/DDBJ databases">
        <authorList>
            <consortium name="DOE Joint Genome Institute"/>
            <person name="Ahrendt S."/>
            <person name="Riley R."/>
            <person name="Andreopoulos W."/>
            <person name="Labutti K."/>
            <person name="Pangilinan J."/>
            <person name="Ruiz-Duenas F.J."/>
            <person name="Barrasa J.M."/>
            <person name="Sanchez-Garcia M."/>
            <person name="Camarero S."/>
            <person name="Miyauchi S."/>
            <person name="Serrano A."/>
            <person name="Linde D."/>
            <person name="Babiker R."/>
            <person name="Drula E."/>
            <person name="Ayuso-Fernandez I."/>
            <person name="Pacheco R."/>
            <person name="Padilla G."/>
            <person name="Ferreira P."/>
            <person name="Barriuso J."/>
            <person name="Kellner H."/>
            <person name="Castanera R."/>
            <person name="Alfaro M."/>
            <person name="Ramirez L."/>
            <person name="Pisabarro A.G."/>
            <person name="Kuo A."/>
            <person name="Tritt A."/>
            <person name="Lipzen A."/>
            <person name="He G."/>
            <person name="Yan M."/>
            <person name="Ng V."/>
            <person name="Cullen D."/>
            <person name="Martin F."/>
            <person name="Rosso M.-N."/>
            <person name="Henrissat B."/>
            <person name="Hibbett D."/>
            <person name="Martinez A.T."/>
            <person name="Grigoriev I.V."/>
        </authorList>
    </citation>
    <scope>NUCLEOTIDE SEQUENCE</scope>
    <source>
        <strain evidence="3">MF-IS2</strain>
    </source>
</reference>
<protein>
    <recommendedName>
        <fullName evidence="2">Fe2OG dioxygenase domain-containing protein</fullName>
    </recommendedName>
</protein>
<evidence type="ECO:0000256" key="1">
    <source>
        <dbReference type="SAM" id="MobiDB-lite"/>
    </source>
</evidence>
<dbReference type="GO" id="GO:0006974">
    <property type="term" value="P:DNA damage response"/>
    <property type="evidence" value="ECO:0007669"/>
    <property type="project" value="InterPro"/>
</dbReference>
<dbReference type="InterPro" id="IPR037151">
    <property type="entry name" value="AlkB-like_sf"/>
</dbReference>
<keyword evidence="4" id="KW-1185">Reference proteome</keyword>
<dbReference type="OrthoDB" id="412814at2759"/>
<evidence type="ECO:0000313" key="3">
    <source>
        <dbReference type="EMBL" id="KAF9449044.1"/>
    </source>
</evidence>
<dbReference type="GO" id="GO:0005759">
    <property type="term" value="C:mitochondrial matrix"/>
    <property type="evidence" value="ECO:0007669"/>
    <property type="project" value="TreeGrafter"/>
</dbReference>
<name>A0A9P5XDJ9_9AGAR</name>
<evidence type="ECO:0000313" key="4">
    <source>
        <dbReference type="Proteomes" id="UP000807342"/>
    </source>
</evidence>
<proteinExistence type="predicted"/>
<dbReference type="PROSITE" id="PS51471">
    <property type="entry name" value="FE2OG_OXY"/>
    <property type="match status" value="1"/>
</dbReference>
<dbReference type="PANTHER" id="PTHR21052">
    <property type="entry name" value="SPERMATOGENESIS ASSOCIATED 11-RELATED"/>
    <property type="match status" value="1"/>
</dbReference>
<comment type="caution">
    <text evidence="3">The sequence shown here is derived from an EMBL/GenBank/DDBJ whole genome shotgun (WGS) entry which is preliminary data.</text>
</comment>
<accession>A0A9P5XDJ9</accession>
<gene>
    <name evidence="3" type="ORF">P691DRAFT_813221</name>
</gene>
<dbReference type="InterPro" id="IPR005123">
    <property type="entry name" value="Oxoglu/Fe-dep_dioxygenase_dom"/>
</dbReference>
<feature type="compositionally biased region" description="Low complexity" evidence="1">
    <location>
        <begin position="33"/>
        <end position="57"/>
    </location>
</feature>
<feature type="region of interest" description="Disordered" evidence="1">
    <location>
        <begin position="1"/>
        <end position="20"/>
    </location>
</feature>
<dbReference type="GO" id="GO:0006631">
    <property type="term" value="P:fatty acid metabolic process"/>
    <property type="evidence" value="ECO:0007669"/>
    <property type="project" value="TreeGrafter"/>
</dbReference>
<dbReference type="GO" id="GO:0016706">
    <property type="term" value="F:2-oxoglutarate-dependent dioxygenase activity"/>
    <property type="evidence" value="ECO:0007669"/>
    <property type="project" value="TreeGrafter"/>
</dbReference>
<dbReference type="Proteomes" id="UP000807342">
    <property type="component" value="Unassembled WGS sequence"/>
</dbReference>
<evidence type="ECO:0000259" key="2">
    <source>
        <dbReference type="PROSITE" id="PS51471"/>
    </source>
</evidence>
<feature type="region of interest" description="Disordered" evidence="1">
    <location>
        <begin position="280"/>
        <end position="300"/>
    </location>
</feature>
<organism evidence="3 4">
    <name type="scientific">Macrolepiota fuliginosa MF-IS2</name>
    <dbReference type="NCBI Taxonomy" id="1400762"/>
    <lineage>
        <taxon>Eukaryota</taxon>
        <taxon>Fungi</taxon>
        <taxon>Dikarya</taxon>
        <taxon>Basidiomycota</taxon>
        <taxon>Agaricomycotina</taxon>
        <taxon>Agaricomycetes</taxon>
        <taxon>Agaricomycetidae</taxon>
        <taxon>Agaricales</taxon>
        <taxon>Agaricineae</taxon>
        <taxon>Agaricaceae</taxon>
        <taxon>Macrolepiota</taxon>
    </lineage>
</organism>
<feature type="region of interest" description="Disordered" evidence="1">
    <location>
        <begin position="33"/>
        <end position="67"/>
    </location>
</feature>
<dbReference type="AlphaFoldDB" id="A0A9P5XDJ9"/>
<feature type="domain" description="Fe2OG dioxygenase" evidence="2">
    <location>
        <begin position="162"/>
        <end position="320"/>
    </location>
</feature>
<dbReference type="Pfam" id="PF13532">
    <property type="entry name" value="2OG-FeII_Oxy_2"/>
    <property type="match status" value="1"/>
</dbReference>
<sequence>MSTSLHINRKRKLTTDNQISHPRKHLRIEIPTTIPPTTFTPSTTTSPSSLFSAASLSHQDENDSLSPTCTKAPALRHAPQIHGLYFDPTLEIPLELAESVITFCMSTYFHNPDINQIMLFTRFSPHSKSSLPPILLDLLTILSTLLRPHIPDKTHSLLFPNSPTQARQVILNLYTPGEGISPHVDLLKRFGDGIIGVSLGSGCVMQFAKALEERDGHTSQTGARTSILDDSLISPSEVAEKKRDEGDIYDLYLPERSVLVLSSDARYKWTHGIEKRKSDFVSHHDTPCTTSPGVPSDAPPSKGCWIDRGIRLSITFRWLLPGADIVGSEDSGSESKSVP</sequence>
<dbReference type="Gene3D" id="2.60.120.590">
    <property type="entry name" value="Alpha-ketoglutarate-dependent dioxygenase AlkB-like"/>
    <property type="match status" value="1"/>
</dbReference>
<dbReference type="InterPro" id="IPR032870">
    <property type="entry name" value="ALKBH7-like"/>
</dbReference>
<dbReference type="PANTHER" id="PTHR21052:SF0">
    <property type="entry name" value="ALPHA-KETOGLUTARATE-DEPENDENT DIOXYGENASE ALKB HOMOLOG 7, MITOCHONDRIAL"/>
    <property type="match status" value="1"/>
</dbReference>
<dbReference type="EMBL" id="MU151142">
    <property type="protein sequence ID" value="KAF9449044.1"/>
    <property type="molecule type" value="Genomic_DNA"/>
</dbReference>
<dbReference type="SUPFAM" id="SSF51197">
    <property type="entry name" value="Clavaminate synthase-like"/>
    <property type="match status" value="1"/>
</dbReference>
<dbReference type="InterPro" id="IPR027450">
    <property type="entry name" value="AlkB-like"/>
</dbReference>